<keyword evidence="2" id="KW-1185">Reference proteome</keyword>
<accession>A0ABZ1H2H5</accession>
<dbReference type="EMBL" id="CP109134">
    <property type="protein sequence ID" value="WSD11726.1"/>
    <property type="molecule type" value="Genomic_DNA"/>
</dbReference>
<sequence length="40" mass="4119">MATADDARRTAPGLPGAIEKLAWGMPTFRLEAGGQGAPVH</sequence>
<proteinExistence type="predicted"/>
<name>A0ABZ1H2H5_9ACTN</name>
<dbReference type="GeneID" id="91548647"/>
<evidence type="ECO:0000313" key="2">
    <source>
        <dbReference type="Proteomes" id="UP001335325"/>
    </source>
</evidence>
<evidence type="ECO:0008006" key="3">
    <source>
        <dbReference type="Google" id="ProtNLM"/>
    </source>
</evidence>
<reference evidence="1 2" key="1">
    <citation type="submission" date="2022-10" db="EMBL/GenBank/DDBJ databases">
        <title>The complete genomes of actinobacterial strains from the NBC collection.</title>
        <authorList>
            <person name="Joergensen T.S."/>
            <person name="Alvarez Arevalo M."/>
            <person name="Sterndorff E.B."/>
            <person name="Faurdal D."/>
            <person name="Vuksanovic O."/>
            <person name="Mourched A.-S."/>
            <person name="Charusanti P."/>
            <person name="Shaw S."/>
            <person name="Blin K."/>
            <person name="Weber T."/>
        </authorList>
    </citation>
    <scope>NUCLEOTIDE SEQUENCE [LARGE SCALE GENOMIC DNA]</scope>
    <source>
        <strain evidence="1 2">NBC 01753</strain>
    </source>
</reference>
<gene>
    <name evidence="1" type="ORF">OIE73_38745</name>
</gene>
<dbReference type="RefSeq" id="WP_326757311.1">
    <property type="nucleotide sequence ID" value="NZ_CP109134.1"/>
</dbReference>
<evidence type="ECO:0000313" key="1">
    <source>
        <dbReference type="EMBL" id="WSD11726.1"/>
    </source>
</evidence>
<protein>
    <recommendedName>
        <fullName evidence="3">DUF1801 domain-containing protein</fullName>
    </recommendedName>
</protein>
<dbReference type="Proteomes" id="UP001335325">
    <property type="component" value="Chromosome"/>
</dbReference>
<organism evidence="1 2">
    <name type="scientific">Streptomyces hirsutus</name>
    <dbReference type="NCBI Taxonomy" id="35620"/>
    <lineage>
        <taxon>Bacteria</taxon>
        <taxon>Bacillati</taxon>
        <taxon>Actinomycetota</taxon>
        <taxon>Actinomycetes</taxon>
        <taxon>Kitasatosporales</taxon>
        <taxon>Streptomycetaceae</taxon>
        <taxon>Streptomyces</taxon>
    </lineage>
</organism>